<dbReference type="STRING" id="7240.B4R403"/>
<dbReference type="EMBL" id="CM000366">
    <property type="protein sequence ID" value="EDX17770.1"/>
    <property type="molecule type" value="Genomic_DNA"/>
</dbReference>
<organism evidence="2 3">
    <name type="scientific">Drosophila simulans</name>
    <name type="common">Fruit fly</name>
    <dbReference type="NCBI Taxonomy" id="7240"/>
    <lineage>
        <taxon>Eukaryota</taxon>
        <taxon>Metazoa</taxon>
        <taxon>Ecdysozoa</taxon>
        <taxon>Arthropoda</taxon>
        <taxon>Hexapoda</taxon>
        <taxon>Insecta</taxon>
        <taxon>Pterygota</taxon>
        <taxon>Neoptera</taxon>
        <taxon>Endopterygota</taxon>
        <taxon>Diptera</taxon>
        <taxon>Brachycera</taxon>
        <taxon>Muscomorpha</taxon>
        <taxon>Ephydroidea</taxon>
        <taxon>Drosophilidae</taxon>
        <taxon>Drosophila</taxon>
        <taxon>Sophophora</taxon>
    </lineage>
</organism>
<gene>
    <name evidence="2" type="primary">Dsim\GD15913</name>
    <name evidence="2" type="ORF">Dsim_GD15913</name>
</gene>
<proteinExistence type="predicted"/>
<reference evidence="2 3" key="1">
    <citation type="journal article" date="2007" name="Nature">
        <title>Evolution of genes and genomes on the Drosophila phylogeny.</title>
        <authorList>
            <consortium name="Drosophila 12 Genomes Consortium"/>
            <person name="Clark A.G."/>
            <person name="Eisen M.B."/>
            <person name="Smith D.R."/>
            <person name="Bergman C.M."/>
            <person name="Oliver B."/>
            <person name="Markow T.A."/>
            <person name="Kaufman T.C."/>
            <person name="Kellis M."/>
            <person name="Gelbart W."/>
            <person name="Iyer V.N."/>
            <person name="Pollard D.A."/>
            <person name="Sackton T.B."/>
            <person name="Larracuente A.M."/>
            <person name="Singh N.D."/>
            <person name="Abad J.P."/>
            <person name="Abt D.N."/>
            <person name="Adryan B."/>
            <person name="Aguade M."/>
            <person name="Akashi H."/>
            <person name="Anderson W.W."/>
            <person name="Aquadro C.F."/>
            <person name="Ardell D.H."/>
            <person name="Arguello R."/>
            <person name="Artieri C.G."/>
            <person name="Barbash D.A."/>
            <person name="Barker D."/>
            <person name="Barsanti P."/>
            <person name="Batterham P."/>
            <person name="Batzoglou S."/>
            <person name="Begun D."/>
            <person name="Bhutkar A."/>
            <person name="Blanco E."/>
            <person name="Bosak S.A."/>
            <person name="Bradley R.K."/>
            <person name="Brand A.D."/>
            <person name="Brent M.R."/>
            <person name="Brooks A.N."/>
            <person name="Brown R.H."/>
            <person name="Butlin R.K."/>
            <person name="Caggese C."/>
            <person name="Calvi B.R."/>
            <person name="Bernardo de Carvalho A."/>
            <person name="Caspi A."/>
            <person name="Castrezana S."/>
            <person name="Celniker S.E."/>
            <person name="Chang J.L."/>
            <person name="Chapple C."/>
            <person name="Chatterji S."/>
            <person name="Chinwalla A."/>
            <person name="Civetta A."/>
            <person name="Clifton S.W."/>
            <person name="Comeron J.M."/>
            <person name="Costello J.C."/>
            <person name="Coyne J.A."/>
            <person name="Daub J."/>
            <person name="David R.G."/>
            <person name="Delcher A.L."/>
            <person name="Delehaunty K."/>
            <person name="Do C.B."/>
            <person name="Ebling H."/>
            <person name="Edwards K."/>
            <person name="Eickbush T."/>
            <person name="Evans J.D."/>
            <person name="Filipski A."/>
            <person name="Findeiss S."/>
            <person name="Freyhult E."/>
            <person name="Fulton L."/>
            <person name="Fulton R."/>
            <person name="Garcia A.C."/>
            <person name="Gardiner A."/>
            <person name="Garfield D.A."/>
            <person name="Garvin B.E."/>
            <person name="Gibson G."/>
            <person name="Gilbert D."/>
            <person name="Gnerre S."/>
            <person name="Godfrey J."/>
            <person name="Good R."/>
            <person name="Gotea V."/>
            <person name="Gravely B."/>
            <person name="Greenberg A.J."/>
            <person name="Griffiths-Jones S."/>
            <person name="Gross S."/>
            <person name="Guigo R."/>
            <person name="Gustafson E.A."/>
            <person name="Haerty W."/>
            <person name="Hahn M.W."/>
            <person name="Halligan D.L."/>
            <person name="Halpern A.L."/>
            <person name="Halter G.M."/>
            <person name="Han M.V."/>
            <person name="Heger A."/>
            <person name="Hillier L."/>
            <person name="Hinrichs A.S."/>
            <person name="Holmes I."/>
            <person name="Hoskins R.A."/>
            <person name="Hubisz M.J."/>
            <person name="Hultmark D."/>
            <person name="Huntley M.A."/>
            <person name="Jaffe D.B."/>
            <person name="Jagadeeshan S."/>
            <person name="Jeck W.R."/>
            <person name="Johnson J."/>
            <person name="Jones C.D."/>
            <person name="Jordan W.C."/>
            <person name="Karpen G.H."/>
            <person name="Kataoka E."/>
            <person name="Keightley P.D."/>
            <person name="Kheradpour P."/>
            <person name="Kirkness E.F."/>
            <person name="Koerich L.B."/>
            <person name="Kristiansen K."/>
            <person name="Kudrna D."/>
            <person name="Kulathinal R.J."/>
            <person name="Kumar S."/>
            <person name="Kwok R."/>
            <person name="Lander E."/>
            <person name="Langley C.H."/>
            <person name="Lapoint R."/>
            <person name="Lazzaro B.P."/>
            <person name="Lee S.J."/>
            <person name="Levesque L."/>
            <person name="Li R."/>
            <person name="Lin C.F."/>
            <person name="Lin M.F."/>
            <person name="Lindblad-Toh K."/>
            <person name="Llopart A."/>
            <person name="Long M."/>
            <person name="Low L."/>
            <person name="Lozovsky E."/>
            <person name="Lu J."/>
            <person name="Luo M."/>
            <person name="Machado C.A."/>
            <person name="Makalowski W."/>
            <person name="Marzo M."/>
            <person name="Matsuda M."/>
            <person name="Matzkin L."/>
            <person name="McAllister B."/>
            <person name="McBride C.S."/>
            <person name="McKernan B."/>
            <person name="McKernan K."/>
            <person name="Mendez-Lago M."/>
            <person name="Minx P."/>
            <person name="Mollenhauer M.U."/>
            <person name="Montooth K."/>
            <person name="Mount S.M."/>
            <person name="Mu X."/>
            <person name="Myers E."/>
            <person name="Negre B."/>
            <person name="Newfeld S."/>
            <person name="Nielsen R."/>
            <person name="Noor M.A."/>
            <person name="O'Grady P."/>
            <person name="Pachter L."/>
            <person name="Papaceit M."/>
            <person name="Parisi M.J."/>
            <person name="Parisi M."/>
            <person name="Parts L."/>
            <person name="Pedersen J.S."/>
            <person name="Pesole G."/>
            <person name="Phillippy A.M."/>
            <person name="Ponting C.P."/>
            <person name="Pop M."/>
            <person name="Porcelli D."/>
            <person name="Powell J.R."/>
            <person name="Prohaska S."/>
            <person name="Pruitt K."/>
            <person name="Puig M."/>
            <person name="Quesneville H."/>
            <person name="Ram K.R."/>
            <person name="Rand D."/>
            <person name="Rasmussen M.D."/>
            <person name="Reed L.K."/>
            <person name="Reenan R."/>
            <person name="Reily A."/>
            <person name="Remington K.A."/>
            <person name="Rieger T.T."/>
            <person name="Ritchie M.G."/>
            <person name="Robin C."/>
            <person name="Rogers Y.H."/>
            <person name="Rohde C."/>
            <person name="Rozas J."/>
            <person name="Rubenfield M.J."/>
            <person name="Ruiz A."/>
            <person name="Russo S."/>
            <person name="Salzberg S.L."/>
            <person name="Sanchez-Gracia A."/>
            <person name="Saranga D.J."/>
            <person name="Sato H."/>
            <person name="Schaeffer S.W."/>
            <person name="Schatz M.C."/>
            <person name="Schlenke T."/>
            <person name="Schwartz R."/>
            <person name="Segarra C."/>
            <person name="Singh R.S."/>
            <person name="Sirot L."/>
            <person name="Sirota M."/>
            <person name="Sisneros N.B."/>
            <person name="Smith C.D."/>
            <person name="Smith T.F."/>
            <person name="Spieth J."/>
            <person name="Stage D.E."/>
            <person name="Stark A."/>
            <person name="Stephan W."/>
            <person name="Strausberg R.L."/>
            <person name="Strempel S."/>
            <person name="Sturgill D."/>
            <person name="Sutton G."/>
            <person name="Sutton G.G."/>
            <person name="Tao W."/>
            <person name="Teichmann S."/>
            <person name="Tobari Y.N."/>
            <person name="Tomimura Y."/>
            <person name="Tsolas J.M."/>
            <person name="Valente V.L."/>
            <person name="Venter E."/>
            <person name="Venter J.C."/>
            <person name="Vicario S."/>
            <person name="Vieira F.G."/>
            <person name="Vilella A.J."/>
            <person name="Villasante A."/>
            <person name="Walenz B."/>
            <person name="Wang J."/>
            <person name="Wasserman M."/>
            <person name="Watts T."/>
            <person name="Wilson D."/>
            <person name="Wilson R.K."/>
            <person name="Wing R.A."/>
            <person name="Wolfner M.F."/>
            <person name="Wong A."/>
            <person name="Wong G.K."/>
            <person name="Wu C.I."/>
            <person name="Wu G."/>
            <person name="Yamamoto D."/>
            <person name="Yang H.P."/>
            <person name="Yang S.P."/>
            <person name="Yorke J.A."/>
            <person name="Yoshida K."/>
            <person name="Zdobnov E."/>
            <person name="Zhang P."/>
            <person name="Zhang Y."/>
            <person name="Zimin A.V."/>
            <person name="Baldwin J."/>
            <person name="Abdouelleil A."/>
            <person name="Abdulkadir J."/>
            <person name="Abebe A."/>
            <person name="Abera B."/>
            <person name="Abreu J."/>
            <person name="Acer S.C."/>
            <person name="Aftuck L."/>
            <person name="Alexander A."/>
            <person name="An P."/>
            <person name="Anderson E."/>
            <person name="Anderson S."/>
            <person name="Arachi H."/>
            <person name="Azer M."/>
            <person name="Bachantsang P."/>
            <person name="Barry A."/>
            <person name="Bayul T."/>
            <person name="Berlin A."/>
            <person name="Bessette D."/>
            <person name="Bloom T."/>
            <person name="Blye J."/>
            <person name="Boguslavskiy L."/>
            <person name="Bonnet C."/>
            <person name="Boukhgalter B."/>
            <person name="Bourzgui I."/>
            <person name="Brown A."/>
            <person name="Cahill P."/>
            <person name="Channer S."/>
            <person name="Cheshatsang Y."/>
            <person name="Chuda L."/>
            <person name="Citroen M."/>
            <person name="Collymore A."/>
            <person name="Cooke P."/>
            <person name="Costello M."/>
            <person name="D'Aco K."/>
            <person name="Daza R."/>
            <person name="De Haan G."/>
            <person name="DeGray S."/>
            <person name="DeMaso C."/>
            <person name="Dhargay N."/>
            <person name="Dooley K."/>
            <person name="Dooley E."/>
            <person name="Doricent M."/>
            <person name="Dorje P."/>
            <person name="Dorjee K."/>
            <person name="Dupes A."/>
            <person name="Elong R."/>
            <person name="Falk J."/>
            <person name="Farina A."/>
            <person name="Faro S."/>
            <person name="Ferguson D."/>
            <person name="Fisher S."/>
            <person name="Foley C.D."/>
            <person name="Franke A."/>
            <person name="Friedrich D."/>
            <person name="Gadbois L."/>
            <person name="Gearin G."/>
            <person name="Gearin C.R."/>
            <person name="Giannoukos G."/>
            <person name="Goode T."/>
            <person name="Graham J."/>
            <person name="Grandbois E."/>
            <person name="Grewal S."/>
            <person name="Gyaltsen K."/>
            <person name="Hafez N."/>
            <person name="Hagos B."/>
            <person name="Hall J."/>
            <person name="Henson C."/>
            <person name="Hollinger A."/>
            <person name="Honan T."/>
            <person name="Huard M.D."/>
            <person name="Hughes L."/>
            <person name="Hurhula B."/>
            <person name="Husby M.E."/>
            <person name="Kamat A."/>
            <person name="Kanga B."/>
            <person name="Kashin S."/>
            <person name="Khazanovich D."/>
            <person name="Kisner P."/>
            <person name="Lance K."/>
            <person name="Lara M."/>
            <person name="Lee W."/>
            <person name="Lennon N."/>
            <person name="Letendre F."/>
            <person name="LeVine R."/>
            <person name="Lipovsky A."/>
            <person name="Liu X."/>
            <person name="Liu J."/>
            <person name="Liu S."/>
            <person name="Lokyitsang T."/>
            <person name="Lokyitsang Y."/>
            <person name="Lubonja R."/>
            <person name="Lui A."/>
            <person name="MacDonald P."/>
            <person name="Magnisalis V."/>
            <person name="Maru K."/>
            <person name="Matthews C."/>
            <person name="McCusker W."/>
            <person name="McDonough S."/>
            <person name="Mehta T."/>
            <person name="Meldrim J."/>
            <person name="Meneus L."/>
            <person name="Mihai O."/>
            <person name="Mihalev A."/>
            <person name="Mihova T."/>
            <person name="Mittelman R."/>
            <person name="Mlenga V."/>
            <person name="Montmayeur A."/>
            <person name="Mulrain L."/>
            <person name="Navidi A."/>
            <person name="Naylor J."/>
            <person name="Negash T."/>
            <person name="Nguyen T."/>
            <person name="Nguyen N."/>
            <person name="Nicol R."/>
            <person name="Norbu C."/>
            <person name="Norbu N."/>
            <person name="Novod N."/>
            <person name="O'Neill B."/>
            <person name="Osman S."/>
            <person name="Markiewicz E."/>
            <person name="Oyono O.L."/>
            <person name="Patti C."/>
            <person name="Phunkhang P."/>
            <person name="Pierre F."/>
            <person name="Priest M."/>
            <person name="Raghuraman S."/>
            <person name="Rege F."/>
            <person name="Reyes R."/>
            <person name="Rise C."/>
            <person name="Rogov P."/>
            <person name="Ross K."/>
            <person name="Ryan E."/>
            <person name="Settipalli S."/>
            <person name="Shea T."/>
            <person name="Sherpa N."/>
            <person name="Shi L."/>
            <person name="Shih D."/>
            <person name="Sparrow T."/>
            <person name="Spaulding J."/>
            <person name="Stalker J."/>
            <person name="Stange-Thomann N."/>
            <person name="Stavropoulos S."/>
            <person name="Stone C."/>
            <person name="Strader C."/>
            <person name="Tesfaye S."/>
            <person name="Thomson T."/>
            <person name="Thoulutsang Y."/>
            <person name="Thoulutsang D."/>
            <person name="Topham K."/>
            <person name="Topping I."/>
            <person name="Tsamla T."/>
            <person name="Vassiliev H."/>
            <person name="Vo A."/>
            <person name="Wangchuk T."/>
            <person name="Wangdi T."/>
            <person name="Weiand M."/>
            <person name="Wilkinson J."/>
            <person name="Wilson A."/>
            <person name="Yadav S."/>
            <person name="Young G."/>
            <person name="Yu Q."/>
            <person name="Zembek L."/>
            <person name="Zhong D."/>
            <person name="Zimmer A."/>
            <person name="Zwirko Z."/>
            <person name="Jaffe D.B."/>
            <person name="Alvarez P."/>
            <person name="Brockman W."/>
            <person name="Butler J."/>
            <person name="Chin C."/>
            <person name="Gnerre S."/>
            <person name="Grabherr M."/>
            <person name="Kleber M."/>
            <person name="Mauceli E."/>
            <person name="MacCallum I."/>
        </authorList>
    </citation>
    <scope>NUCLEOTIDE SEQUENCE [LARGE SCALE GENOMIC DNA]</scope>
    <source>
        <strain evidence="3">white501</strain>
    </source>
</reference>
<accession>B4R403</accession>
<evidence type="ECO:0000256" key="1">
    <source>
        <dbReference type="SAM" id="MobiDB-lite"/>
    </source>
</evidence>
<feature type="region of interest" description="Disordered" evidence="1">
    <location>
        <begin position="77"/>
        <end position="103"/>
    </location>
</feature>
<evidence type="ECO:0000313" key="2">
    <source>
        <dbReference type="EMBL" id="EDX17770.1"/>
    </source>
</evidence>
<dbReference type="Proteomes" id="UP000000304">
    <property type="component" value="Chromosome X"/>
</dbReference>
<protein>
    <submittedName>
        <fullName evidence="2">GD15913</fullName>
    </submittedName>
</protein>
<keyword evidence="3" id="KW-1185">Reference proteome</keyword>
<dbReference type="HOGENOM" id="CLU_2266538_0_0_1"/>
<sequence length="103" mass="11998">MKTFLKTQTMKRKIEVIHHDCVSDIDGSVSDGSEELEEQSSERIEEIAWPQMKREIGAMNRTLDEIQAQLANDFHQRDGRKTDWEEEHEAAAAKDWNRRTRAG</sequence>
<dbReference type="AlphaFoldDB" id="B4R403"/>
<dbReference type="OrthoDB" id="7861214at2759"/>
<name>B4R403_DROSI</name>
<evidence type="ECO:0000313" key="3">
    <source>
        <dbReference type="Proteomes" id="UP000000304"/>
    </source>
</evidence>